<sequence length="291" mass="31887">MSCPDCFRGSVHAHTEATGTIETVHGIRTYIAGGSDPSRSKSAILYLPDGFSLKLVNNKILADKYASMTGCRVLIPDVVYRGGMVPEMLDKMEYIMDPLPKWTVGGVFGKFFTTLSILPTLIPFLLFGHPDKVYDKILAYARAMKAELPEGGKLGVAGFCWGGWPSSKLCAETATPGGSERLIDAQFNGHPSYIVKTPEMVVEAIKKFKVPYCSAVAADDRQFNEKVAADMEAKVKQEAGESGEGGCIYEFRIYKGCKHGFCVRAKSNTENMDGYNAAVKQAAEWFNKYLN</sequence>
<dbReference type="Pfam" id="PF01738">
    <property type="entry name" value="DLH"/>
    <property type="match status" value="1"/>
</dbReference>
<dbReference type="SUPFAM" id="SSF53474">
    <property type="entry name" value="alpha/beta-Hydrolases"/>
    <property type="match status" value="1"/>
</dbReference>
<dbReference type="InterPro" id="IPR002925">
    <property type="entry name" value="Dienelactn_hydro"/>
</dbReference>
<evidence type="ECO:0000259" key="1">
    <source>
        <dbReference type="Pfam" id="PF01738"/>
    </source>
</evidence>
<dbReference type="EMBL" id="KN847478">
    <property type="protein sequence ID" value="KIX05132.1"/>
    <property type="molecule type" value="Genomic_DNA"/>
</dbReference>
<dbReference type="Proteomes" id="UP000053617">
    <property type="component" value="Unassembled WGS sequence"/>
</dbReference>
<dbReference type="STRING" id="1442369.A0A0D2FSM9"/>
<protein>
    <recommendedName>
        <fullName evidence="1">Dienelactone hydrolase domain-containing protein</fullName>
    </recommendedName>
</protein>
<dbReference type="InterPro" id="IPR029058">
    <property type="entry name" value="AB_hydrolase_fold"/>
</dbReference>
<dbReference type="GeneID" id="25294075"/>
<gene>
    <name evidence="2" type="ORF">Z518_06004</name>
</gene>
<dbReference type="RefSeq" id="XP_013272268.1">
    <property type="nucleotide sequence ID" value="XM_013416814.1"/>
</dbReference>
<organism evidence="2 3">
    <name type="scientific">Rhinocladiella mackenziei CBS 650.93</name>
    <dbReference type="NCBI Taxonomy" id="1442369"/>
    <lineage>
        <taxon>Eukaryota</taxon>
        <taxon>Fungi</taxon>
        <taxon>Dikarya</taxon>
        <taxon>Ascomycota</taxon>
        <taxon>Pezizomycotina</taxon>
        <taxon>Eurotiomycetes</taxon>
        <taxon>Chaetothyriomycetidae</taxon>
        <taxon>Chaetothyriales</taxon>
        <taxon>Herpotrichiellaceae</taxon>
        <taxon>Rhinocladiella</taxon>
    </lineage>
</organism>
<name>A0A0D2FSM9_9EURO</name>
<dbReference type="AlphaFoldDB" id="A0A0D2FSM9"/>
<accession>A0A0D2FSM9</accession>
<evidence type="ECO:0000313" key="2">
    <source>
        <dbReference type="EMBL" id="KIX05132.1"/>
    </source>
</evidence>
<reference evidence="2 3" key="1">
    <citation type="submission" date="2015-01" db="EMBL/GenBank/DDBJ databases">
        <title>The Genome Sequence of Rhinocladiella mackenzie CBS 650.93.</title>
        <authorList>
            <consortium name="The Broad Institute Genomics Platform"/>
            <person name="Cuomo C."/>
            <person name="de Hoog S."/>
            <person name="Gorbushina A."/>
            <person name="Stielow B."/>
            <person name="Teixiera M."/>
            <person name="Abouelleil A."/>
            <person name="Chapman S.B."/>
            <person name="Priest M."/>
            <person name="Young S.K."/>
            <person name="Wortman J."/>
            <person name="Nusbaum C."/>
            <person name="Birren B."/>
        </authorList>
    </citation>
    <scope>NUCLEOTIDE SEQUENCE [LARGE SCALE GENOMIC DNA]</scope>
    <source>
        <strain evidence="2 3">CBS 650.93</strain>
    </source>
</reference>
<evidence type="ECO:0000313" key="3">
    <source>
        <dbReference type="Proteomes" id="UP000053617"/>
    </source>
</evidence>
<dbReference type="VEuPathDB" id="FungiDB:Z518_06004"/>
<feature type="domain" description="Dienelactone hydrolase" evidence="1">
    <location>
        <begin position="27"/>
        <end position="290"/>
    </location>
</feature>
<dbReference type="OrthoDB" id="10019231at2759"/>
<dbReference type="HOGENOM" id="CLU_054590_2_3_1"/>
<proteinExistence type="predicted"/>
<dbReference type="Gene3D" id="3.40.50.1820">
    <property type="entry name" value="alpha/beta hydrolase"/>
    <property type="match status" value="1"/>
</dbReference>
<dbReference type="PANTHER" id="PTHR17630">
    <property type="entry name" value="DIENELACTONE HYDROLASE"/>
    <property type="match status" value="1"/>
</dbReference>
<keyword evidence="3" id="KW-1185">Reference proteome</keyword>
<dbReference type="PANTHER" id="PTHR17630:SF105">
    <property type="entry name" value="DIENELACTONE HYDROLASE FAMILY PROTEIN (AFU_ORTHOLOGUE AFUA_4G08790)"/>
    <property type="match status" value="1"/>
</dbReference>
<dbReference type="GO" id="GO:0016787">
    <property type="term" value="F:hydrolase activity"/>
    <property type="evidence" value="ECO:0007669"/>
    <property type="project" value="InterPro"/>
</dbReference>